<accession>A0A6D2KPB7</accession>
<protein>
    <submittedName>
        <fullName evidence="2">Uncharacterized protein</fullName>
    </submittedName>
</protein>
<proteinExistence type="predicted"/>
<organism evidence="2 3">
    <name type="scientific">Microthlaspi erraticum</name>
    <dbReference type="NCBI Taxonomy" id="1685480"/>
    <lineage>
        <taxon>Eukaryota</taxon>
        <taxon>Viridiplantae</taxon>
        <taxon>Streptophyta</taxon>
        <taxon>Embryophyta</taxon>
        <taxon>Tracheophyta</taxon>
        <taxon>Spermatophyta</taxon>
        <taxon>Magnoliopsida</taxon>
        <taxon>eudicotyledons</taxon>
        <taxon>Gunneridae</taxon>
        <taxon>Pentapetalae</taxon>
        <taxon>rosids</taxon>
        <taxon>malvids</taxon>
        <taxon>Brassicales</taxon>
        <taxon>Brassicaceae</taxon>
        <taxon>Coluteocarpeae</taxon>
        <taxon>Microthlaspi</taxon>
    </lineage>
</organism>
<feature type="region of interest" description="Disordered" evidence="1">
    <location>
        <begin position="1"/>
        <end position="69"/>
    </location>
</feature>
<keyword evidence="3" id="KW-1185">Reference proteome</keyword>
<evidence type="ECO:0000256" key="1">
    <source>
        <dbReference type="SAM" id="MobiDB-lite"/>
    </source>
</evidence>
<feature type="compositionally biased region" description="Low complexity" evidence="1">
    <location>
        <begin position="22"/>
        <end position="41"/>
    </location>
</feature>
<sequence length="127" mass="14406">MPQPTNNSNSSAPNVLCTATDPQPQQASPPSFQQNRGYNNRGRGGCNNRGRGRYNSSWQQHQQYAPPPWSRLIPLNHRLNCVYRSFRYIRYSPYPQQAPFLPPPPSYFPQSPPTTILGPAPHAMKLM</sequence>
<evidence type="ECO:0000313" key="2">
    <source>
        <dbReference type="EMBL" id="CAA7055141.1"/>
    </source>
</evidence>
<reference evidence="2" key="1">
    <citation type="submission" date="2020-01" db="EMBL/GenBank/DDBJ databases">
        <authorList>
            <person name="Mishra B."/>
        </authorList>
    </citation>
    <scope>NUCLEOTIDE SEQUENCE [LARGE SCALE GENOMIC DNA]</scope>
</reference>
<feature type="compositionally biased region" description="Polar residues" evidence="1">
    <location>
        <begin position="1"/>
        <end position="13"/>
    </location>
</feature>
<dbReference type="EMBL" id="CACVBM020001606">
    <property type="protein sequence ID" value="CAA7055141.1"/>
    <property type="molecule type" value="Genomic_DNA"/>
</dbReference>
<dbReference type="Proteomes" id="UP000467841">
    <property type="component" value="Unassembled WGS sequence"/>
</dbReference>
<dbReference type="AlphaFoldDB" id="A0A6D2KPB7"/>
<comment type="caution">
    <text evidence="2">The sequence shown here is derived from an EMBL/GenBank/DDBJ whole genome shotgun (WGS) entry which is preliminary data.</text>
</comment>
<evidence type="ECO:0000313" key="3">
    <source>
        <dbReference type="Proteomes" id="UP000467841"/>
    </source>
</evidence>
<gene>
    <name evidence="2" type="ORF">MERR_LOCUS42377</name>
</gene>
<name>A0A6D2KPB7_9BRAS</name>